<keyword evidence="1" id="KW-1133">Transmembrane helix</keyword>
<dbReference type="Proteomes" id="UP000569951">
    <property type="component" value="Unassembled WGS sequence"/>
</dbReference>
<dbReference type="RefSeq" id="WP_183984077.1">
    <property type="nucleotide sequence ID" value="NZ_JACHHG010000002.1"/>
</dbReference>
<keyword evidence="3" id="KW-1185">Reference proteome</keyword>
<keyword evidence="1" id="KW-0472">Membrane</keyword>
<evidence type="ECO:0000313" key="2">
    <source>
        <dbReference type="EMBL" id="MBB6097023.1"/>
    </source>
</evidence>
<gene>
    <name evidence="2" type="ORF">HNR42_000437</name>
</gene>
<dbReference type="AlphaFoldDB" id="A0A841HW15"/>
<feature type="transmembrane region" description="Helical" evidence="1">
    <location>
        <begin position="30"/>
        <end position="50"/>
    </location>
</feature>
<comment type="caution">
    <text evidence="2">The sequence shown here is derived from an EMBL/GenBank/DDBJ whole genome shotgun (WGS) entry which is preliminary data.</text>
</comment>
<protein>
    <submittedName>
        <fullName evidence="2">Uncharacterized protein</fullName>
    </submittedName>
</protein>
<proteinExistence type="predicted"/>
<reference evidence="2 3" key="1">
    <citation type="submission" date="2020-08" db="EMBL/GenBank/DDBJ databases">
        <title>Genomic Encyclopedia of Type Strains, Phase IV (KMG-IV): sequencing the most valuable type-strain genomes for metagenomic binning, comparative biology and taxonomic classification.</title>
        <authorList>
            <person name="Goeker M."/>
        </authorList>
    </citation>
    <scope>NUCLEOTIDE SEQUENCE [LARGE SCALE GENOMIC DNA]</scope>
    <source>
        <strain evidence="2 3">DSM 21458</strain>
    </source>
</reference>
<name>A0A841HW15_9DEIO</name>
<sequence>MSRVLIWTLLALLNLGGLFALVASLATGQGGWGSTLLGLIVFNLLGAYLLRLGRGPGH</sequence>
<accession>A0A841HW15</accession>
<organism evidence="2 3">
    <name type="scientific">Deinobacterium chartae</name>
    <dbReference type="NCBI Taxonomy" id="521158"/>
    <lineage>
        <taxon>Bacteria</taxon>
        <taxon>Thermotogati</taxon>
        <taxon>Deinococcota</taxon>
        <taxon>Deinococci</taxon>
        <taxon>Deinococcales</taxon>
        <taxon>Deinococcaceae</taxon>
        <taxon>Deinobacterium</taxon>
    </lineage>
</organism>
<keyword evidence="1" id="KW-0812">Transmembrane</keyword>
<dbReference type="EMBL" id="JACHHG010000002">
    <property type="protein sequence ID" value="MBB6097023.1"/>
    <property type="molecule type" value="Genomic_DNA"/>
</dbReference>
<evidence type="ECO:0000313" key="3">
    <source>
        <dbReference type="Proteomes" id="UP000569951"/>
    </source>
</evidence>
<evidence type="ECO:0000256" key="1">
    <source>
        <dbReference type="SAM" id="Phobius"/>
    </source>
</evidence>